<evidence type="ECO:0000313" key="2">
    <source>
        <dbReference type="EMBL" id="TDQ37675.1"/>
    </source>
</evidence>
<accession>A0A4R6U091</accession>
<protein>
    <submittedName>
        <fullName evidence="2">Uncharacterized protein</fullName>
    </submittedName>
</protein>
<organism evidence="2 3">
    <name type="scientific">Aureibacillus halotolerans</name>
    <dbReference type="NCBI Taxonomy" id="1508390"/>
    <lineage>
        <taxon>Bacteria</taxon>
        <taxon>Bacillati</taxon>
        <taxon>Bacillota</taxon>
        <taxon>Bacilli</taxon>
        <taxon>Bacillales</taxon>
        <taxon>Bacillaceae</taxon>
        <taxon>Aureibacillus</taxon>
    </lineage>
</organism>
<dbReference type="EMBL" id="SNYJ01000012">
    <property type="protein sequence ID" value="TDQ37675.1"/>
    <property type="molecule type" value="Genomic_DNA"/>
</dbReference>
<reference evidence="2 3" key="1">
    <citation type="submission" date="2019-03" db="EMBL/GenBank/DDBJ databases">
        <title>Genomic Encyclopedia of Type Strains, Phase IV (KMG-IV): sequencing the most valuable type-strain genomes for metagenomic binning, comparative biology and taxonomic classification.</title>
        <authorList>
            <person name="Goeker M."/>
        </authorList>
    </citation>
    <scope>NUCLEOTIDE SEQUENCE [LARGE SCALE GENOMIC DNA]</scope>
    <source>
        <strain evidence="2 3">DSM 28697</strain>
    </source>
</reference>
<comment type="caution">
    <text evidence="2">The sequence shown here is derived from an EMBL/GenBank/DDBJ whole genome shotgun (WGS) entry which is preliminary data.</text>
</comment>
<keyword evidence="3" id="KW-1185">Reference proteome</keyword>
<feature type="signal peptide" evidence="1">
    <location>
        <begin position="1"/>
        <end position="21"/>
    </location>
</feature>
<dbReference type="Proteomes" id="UP000295632">
    <property type="component" value="Unassembled WGS sequence"/>
</dbReference>
<gene>
    <name evidence="2" type="ORF">EV213_11235</name>
</gene>
<dbReference type="RefSeq" id="WP_133581143.1">
    <property type="nucleotide sequence ID" value="NZ_SNYJ01000012.1"/>
</dbReference>
<evidence type="ECO:0000313" key="3">
    <source>
        <dbReference type="Proteomes" id="UP000295632"/>
    </source>
</evidence>
<evidence type="ECO:0000256" key="1">
    <source>
        <dbReference type="SAM" id="SignalP"/>
    </source>
</evidence>
<feature type="chain" id="PRO_5020370064" evidence="1">
    <location>
        <begin position="22"/>
        <end position="225"/>
    </location>
</feature>
<name>A0A4R6U091_9BACI</name>
<dbReference type="AlphaFoldDB" id="A0A4R6U091"/>
<keyword evidence="1" id="KW-0732">Signal</keyword>
<proteinExistence type="predicted"/>
<sequence>MKIIASLLVSIPLLLTYGAHSFTIKTTDNGYVTNHITSKTVEENETVIHYTQNSLEIIKTIHHEPLLLKDEPKNIVSRLGSQSTHKYQHQLPVERRQVEGTLQDAYYIYETYHVTNHSSVEQPFHMNYLSPQLLEGSAGGKAITSKQVEAITDAFDRDYTGASVSQPQHRGIGSSIIRPNDSRTYQVGVVNTTFNGHFITYGRNDIKKTPVDATFFRMEYLRIDE</sequence>